<dbReference type="PANTHER" id="PTHR33121">
    <property type="entry name" value="CYCLIC DI-GMP PHOSPHODIESTERASE PDEF"/>
    <property type="match status" value="1"/>
</dbReference>
<dbReference type="Proteomes" id="UP000196475">
    <property type="component" value="Unassembled WGS sequence"/>
</dbReference>
<dbReference type="GO" id="GO:0071111">
    <property type="term" value="F:cyclic-guanylate-specific phosphodiesterase activity"/>
    <property type="evidence" value="ECO:0007669"/>
    <property type="project" value="InterPro"/>
</dbReference>
<accession>A0A1Y3PGV5</accession>
<dbReference type="CDD" id="cd01948">
    <property type="entry name" value="EAL"/>
    <property type="match status" value="1"/>
</dbReference>
<comment type="caution">
    <text evidence="2">The sequence shown here is derived from an EMBL/GenBank/DDBJ whole genome shotgun (WGS) entry which is preliminary data.</text>
</comment>
<name>A0A1Y3PGV5_9BACI</name>
<dbReference type="SUPFAM" id="SSF141868">
    <property type="entry name" value="EAL domain-like"/>
    <property type="match status" value="1"/>
</dbReference>
<dbReference type="AlphaFoldDB" id="A0A1Y3PGV5"/>
<dbReference type="EMBL" id="LZRT01000091">
    <property type="protein sequence ID" value="OUM86354.1"/>
    <property type="molecule type" value="Genomic_DNA"/>
</dbReference>
<organism evidence="2 3">
    <name type="scientific">Bacillus thermozeamaize</name>
    <dbReference type="NCBI Taxonomy" id="230954"/>
    <lineage>
        <taxon>Bacteria</taxon>
        <taxon>Bacillati</taxon>
        <taxon>Bacillota</taxon>
        <taxon>Bacilli</taxon>
        <taxon>Bacillales</taxon>
        <taxon>Bacillaceae</taxon>
        <taxon>Bacillus</taxon>
    </lineage>
</organism>
<dbReference type="InterPro" id="IPR035919">
    <property type="entry name" value="EAL_sf"/>
</dbReference>
<proteinExistence type="predicted"/>
<dbReference type="Pfam" id="PF00563">
    <property type="entry name" value="EAL"/>
    <property type="match status" value="1"/>
</dbReference>
<reference evidence="3" key="1">
    <citation type="submission" date="2016-06" db="EMBL/GenBank/DDBJ databases">
        <authorList>
            <person name="Nascimento L."/>
            <person name="Pereira R.V."/>
            <person name="Martins L.F."/>
            <person name="Quaggio R.B."/>
            <person name="Silva A.M."/>
            <person name="Setubal J.C."/>
        </authorList>
    </citation>
    <scope>NUCLEOTIDE SEQUENCE [LARGE SCALE GENOMIC DNA]</scope>
</reference>
<dbReference type="SMART" id="SM00052">
    <property type="entry name" value="EAL"/>
    <property type="match status" value="1"/>
</dbReference>
<feature type="domain" description="EAL" evidence="1">
    <location>
        <begin position="1"/>
        <end position="230"/>
    </location>
</feature>
<evidence type="ECO:0000313" key="2">
    <source>
        <dbReference type="EMBL" id="OUM86354.1"/>
    </source>
</evidence>
<evidence type="ECO:0000259" key="1">
    <source>
        <dbReference type="PROSITE" id="PS50883"/>
    </source>
</evidence>
<dbReference type="InterPro" id="IPR050706">
    <property type="entry name" value="Cyclic-di-GMP_PDE-like"/>
</dbReference>
<dbReference type="InterPro" id="IPR001633">
    <property type="entry name" value="EAL_dom"/>
</dbReference>
<evidence type="ECO:0000313" key="3">
    <source>
        <dbReference type="Proteomes" id="UP000196475"/>
    </source>
</evidence>
<protein>
    <recommendedName>
        <fullName evidence="1">EAL domain-containing protein</fullName>
    </recommendedName>
</protein>
<sequence>MEEMIHKRWFHHVFQPIYALENWHVFGYEVLLRCECTPTSESLFRLAIEQNKLYDLDCSSIYHALASANFRNIRLFVNVFPYTLVHHSFPDFLEKLKSVCFSIQNIVFEINGAEKGLDIGLLRNAVQLLKDKGYGISLDHFGNGKTLMKLVSEIVPDFVKLDRSYTVGLSTSDQKQNEVRVVLDLCERKNMKLILKGIEEATDLAIAKALGVHMGQGNLLGKPMPLGGIF</sequence>
<dbReference type="PANTHER" id="PTHR33121:SF76">
    <property type="entry name" value="SIGNALING PROTEIN"/>
    <property type="match status" value="1"/>
</dbReference>
<dbReference type="Gene3D" id="3.20.20.450">
    <property type="entry name" value="EAL domain"/>
    <property type="match status" value="1"/>
</dbReference>
<gene>
    <name evidence="2" type="ORF">BAA01_00570</name>
</gene>
<dbReference type="PROSITE" id="PS50883">
    <property type="entry name" value="EAL"/>
    <property type="match status" value="1"/>
</dbReference>